<evidence type="ECO:0000313" key="2">
    <source>
        <dbReference type="EMBL" id="VDN20088.1"/>
    </source>
</evidence>
<dbReference type="OrthoDB" id="5819432at2759"/>
<evidence type="ECO:0000256" key="1">
    <source>
        <dbReference type="SAM" id="Phobius"/>
    </source>
</evidence>
<dbReference type="GO" id="GO:0005886">
    <property type="term" value="C:plasma membrane"/>
    <property type="evidence" value="ECO:0007669"/>
    <property type="project" value="TreeGrafter"/>
</dbReference>
<reference evidence="2 3" key="2">
    <citation type="submission" date="2018-11" db="EMBL/GenBank/DDBJ databases">
        <authorList>
            <consortium name="Pathogen Informatics"/>
        </authorList>
    </citation>
    <scope>NUCLEOTIDE SEQUENCE [LARGE SCALE GENOMIC DNA]</scope>
</reference>
<dbReference type="PANTHER" id="PTHR10796">
    <property type="entry name" value="PATCHED-RELATED"/>
    <property type="match status" value="1"/>
</dbReference>
<sequence length="164" mass="19203">MKDRNDVLICTGCRHPLAFIMVPFFITCLLGTGIILKFKIVRGVHYLYTPLDAQWKLENRVFQEFWASQDDLYYPGKDVFRRKSVFLLIEAKDGGSVLRPAYASEFVNLLDWLANEKFVTSDGIQYTYRNICLHYHRECFQNSHVRFIADTFRCGDQVLTAKFL</sequence>
<keyword evidence="3" id="KW-1185">Reference proteome</keyword>
<dbReference type="WBParaSite" id="GPUH_0001224001-mRNA-1">
    <property type="protein sequence ID" value="GPUH_0001224001-mRNA-1"/>
    <property type="gene ID" value="GPUH_0001224001"/>
</dbReference>
<dbReference type="PANTHER" id="PTHR10796:SF124">
    <property type="entry name" value="SSD DOMAIN-CONTAINING PROTEIN"/>
    <property type="match status" value="1"/>
</dbReference>
<dbReference type="EMBL" id="UYRT01079145">
    <property type="protein sequence ID" value="VDN20088.1"/>
    <property type="molecule type" value="Genomic_DNA"/>
</dbReference>
<dbReference type="GO" id="GO:0030659">
    <property type="term" value="C:cytoplasmic vesicle membrane"/>
    <property type="evidence" value="ECO:0007669"/>
    <property type="project" value="TreeGrafter"/>
</dbReference>
<evidence type="ECO:0000313" key="4">
    <source>
        <dbReference type="WBParaSite" id="GPUH_0001224001-mRNA-1"/>
    </source>
</evidence>
<dbReference type="Proteomes" id="UP000271098">
    <property type="component" value="Unassembled WGS sequence"/>
</dbReference>
<keyword evidence="1" id="KW-0472">Membrane</keyword>
<organism evidence="4">
    <name type="scientific">Gongylonema pulchrum</name>
    <dbReference type="NCBI Taxonomy" id="637853"/>
    <lineage>
        <taxon>Eukaryota</taxon>
        <taxon>Metazoa</taxon>
        <taxon>Ecdysozoa</taxon>
        <taxon>Nematoda</taxon>
        <taxon>Chromadorea</taxon>
        <taxon>Rhabditida</taxon>
        <taxon>Spirurina</taxon>
        <taxon>Spiruromorpha</taxon>
        <taxon>Spiruroidea</taxon>
        <taxon>Gongylonematidae</taxon>
        <taxon>Gongylonema</taxon>
    </lineage>
</organism>
<keyword evidence="1" id="KW-1133">Transmembrane helix</keyword>
<keyword evidence="1" id="KW-0812">Transmembrane</keyword>
<evidence type="ECO:0000313" key="3">
    <source>
        <dbReference type="Proteomes" id="UP000271098"/>
    </source>
</evidence>
<proteinExistence type="predicted"/>
<dbReference type="GO" id="GO:0006897">
    <property type="term" value="P:endocytosis"/>
    <property type="evidence" value="ECO:0007669"/>
    <property type="project" value="TreeGrafter"/>
</dbReference>
<dbReference type="GO" id="GO:0018996">
    <property type="term" value="P:molting cycle, collagen and cuticulin-based cuticle"/>
    <property type="evidence" value="ECO:0007669"/>
    <property type="project" value="TreeGrafter"/>
</dbReference>
<feature type="transmembrane region" description="Helical" evidence="1">
    <location>
        <begin position="17"/>
        <end position="36"/>
    </location>
</feature>
<protein>
    <submittedName>
        <fullName evidence="4">Patched domain-containing protein 3</fullName>
    </submittedName>
</protein>
<dbReference type="AlphaFoldDB" id="A0A183DU35"/>
<name>A0A183DU35_9BILA</name>
<gene>
    <name evidence="2" type="ORF">GPUH_LOCUS12226</name>
</gene>
<dbReference type="InterPro" id="IPR051697">
    <property type="entry name" value="Patched_domain-protein"/>
</dbReference>
<accession>A0A183DU35</accession>
<reference evidence="4" key="1">
    <citation type="submission" date="2016-06" db="UniProtKB">
        <authorList>
            <consortium name="WormBaseParasite"/>
        </authorList>
    </citation>
    <scope>IDENTIFICATION</scope>
</reference>